<reference evidence="1" key="1">
    <citation type="submission" date="2011-03" db="EMBL/GenBank/DDBJ databases">
        <title>The Genome Sequence of Nematocida sp1 strain ERTm2.</title>
        <authorList>
            <consortium name="The Broad Institute Genome Sequencing Platform"/>
            <consortium name="The Broad Institute Genome Sequencing Center for Infectious Disease"/>
            <person name="Cuomo C."/>
            <person name="Troemel E."/>
            <person name="Young S.K."/>
            <person name="Zeng Q."/>
            <person name="Gargeya S."/>
            <person name="Fitzgerald M."/>
            <person name="Haas B."/>
            <person name="Abouelleil A."/>
            <person name="Alvarado L."/>
            <person name="Arachchi H.M."/>
            <person name="Berlin A."/>
            <person name="Brown A."/>
            <person name="Chapman S.B."/>
            <person name="Chen Z."/>
            <person name="Dunbar C."/>
            <person name="Freedman E."/>
            <person name="Gearin G."/>
            <person name="Gellesch M."/>
            <person name="Goldberg J."/>
            <person name="Griggs A."/>
            <person name="Gujja S."/>
            <person name="Heilman E.R."/>
            <person name="Heiman D."/>
            <person name="Howarth C."/>
            <person name="Larson L."/>
            <person name="Lui A."/>
            <person name="MacDonald P.J.P."/>
            <person name="Mehta T."/>
            <person name="Montmayeur A."/>
            <person name="Murphy C."/>
            <person name="Neiman D."/>
            <person name="Pearson M."/>
            <person name="Priest M."/>
            <person name="Roberts A."/>
            <person name="Saif S."/>
            <person name="Shea T."/>
            <person name="Shenoy N."/>
            <person name="Sisk P."/>
            <person name="Stolte C."/>
            <person name="Sykes S."/>
            <person name="White J."/>
            <person name="Yandava C."/>
            <person name="Wortman J."/>
            <person name="Nusbaum C."/>
            <person name="Birren B."/>
        </authorList>
    </citation>
    <scope>NUCLEOTIDE SEQUENCE</scope>
    <source>
        <strain evidence="1">ERTm2</strain>
    </source>
</reference>
<dbReference type="EMBL" id="JH604635">
    <property type="protein sequence ID" value="EHY65612.1"/>
    <property type="molecule type" value="Genomic_DNA"/>
</dbReference>
<sequence>MHTVLLGTLHAPSKYREYIQYIKRMQMEGTVYKKEIVDGLITRFIEVVDDNYHMKEVHIQRKERRIISIVDGSKDEREDATPEENSEVSNAGIDKISRIITDMQMEGYANYTHSIIDEKDILYGADSRDMVDANNRVPRSAATQKSQIPTKWQCPMI</sequence>
<name>H8ZBX6_NEMA1</name>
<gene>
    <name evidence="1" type="ORF">NERG_01219</name>
</gene>
<evidence type="ECO:0000313" key="1">
    <source>
        <dbReference type="EMBL" id="EHY65612.1"/>
    </source>
</evidence>
<dbReference type="HOGENOM" id="CLU_1678395_0_0_1"/>
<organism evidence="1">
    <name type="scientific">Nematocida ausubeli (strain ATCC PRA-371 / ERTm2)</name>
    <name type="common">Nematode killer fungus</name>
    <dbReference type="NCBI Taxonomy" id="1913371"/>
    <lineage>
        <taxon>Eukaryota</taxon>
        <taxon>Fungi</taxon>
        <taxon>Fungi incertae sedis</taxon>
        <taxon>Microsporidia</taxon>
        <taxon>Nematocida</taxon>
    </lineage>
</organism>
<dbReference type="Proteomes" id="UP000005622">
    <property type="component" value="Unassembled WGS sequence"/>
</dbReference>
<accession>H8ZBX6</accession>
<dbReference type="AlphaFoldDB" id="H8ZBX6"/>
<protein>
    <submittedName>
        <fullName evidence="1">Uncharacterized protein</fullName>
    </submittedName>
</protein>
<proteinExistence type="predicted"/>